<name>A0A3L6EBL1_MAIZE</name>
<evidence type="ECO:0000313" key="1">
    <source>
        <dbReference type="EMBL" id="PWZ18406.1"/>
    </source>
</evidence>
<reference evidence="1 2" key="1">
    <citation type="journal article" date="2018" name="Nat. Genet.">
        <title>Extensive intraspecific gene order and gene structural variations between Mo17 and other maize genomes.</title>
        <authorList>
            <person name="Sun S."/>
            <person name="Zhou Y."/>
            <person name="Chen J."/>
            <person name="Shi J."/>
            <person name="Zhao H."/>
            <person name="Zhao H."/>
            <person name="Song W."/>
            <person name="Zhang M."/>
            <person name="Cui Y."/>
            <person name="Dong X."/>
            <person name="Liu H."/>
            <person name="Ma X."/>
            <person name="Jiao Y."/>
            <person name="Wang B."/>
            <person name="Wei X."/>
            <person name="Stein J.C."/>
            <person name="Glaubitz J.C."/>
            <person name="Lu F."/>
            <person name="Yu G."/>
            <person name="Liang C."/>
            <person name="Fengler K."/>
            <person name="Li B."/>
            <person name="Rafalski A."/>
            <person name="Schnable P.S."/>
            <person name="Ware D.H."/>
            <person name="Buckler E.S."/>
            <person name="Lai J."/>
        </authorList>
    </citation>
    <scope>NUCLEOTIDE SEQUENCE [LARGE SCALE GENOMIC DNA]</scope>
    <source>
        <strain evidence="2">cv. Missouri 17</strain>
        <tissue evidence="1">Seedling</tissue>
    </source>
</reference>
<gene>
    <name evidence="1" type="ORF">Zm00014a_015909</name>
</gene>
<protein>
    <submittedName>
        <fullName evidence="1">Uncharacterized protein</fullName>
    </submittedName>
</protein>
<dbReference type="Proteomes" id="UP000251960">
    <property type="component" value="Chromosome 6"/>
</dbReference>
<dbReference type="EMBL" id="NCVQ01000007">
    <property type="protein sequence ID" value="PWZ18406.1"/>
    <property type="molecule type" value="Genomic_DNA"/>
</dbReference>
<dbReference type="AlphaFoldDB" id="A0A3L6EBL1"/>
<sequence length="39" mass="4318">MCEHLTAGCVFLKQTWLMSYSSGLPGFLSELLGSRLVLE</sequence>
<comment type="caution">
    <text evidence="1">The sequence shown here is derived from an EMBL/GenBank/DDBJ whole genome shotgun (WGS) entry which is preliminary data.</text>
</comment>
<organism evidence="1 2">
    <name type="scientific">Zea mays</name>
    <name type="common">Maize</name>
    <dbReference type="NCBI Taxonomy" id="4577"/>
    <lineage>
        <taxon>Eukaryota</taxon>
        <taxon>Viridiplantae</taxon>
        <taxon>Streptophyta</taxon>
        <taxon>Embryophyta</taxon>
        <taxon>Tracheophyta</taxon>
        <taxon>Spermatophyta</taxon>
        <taxon>Magnoliopsida</taxon>
        <taxon>Liliopsida</taxon>
        <taxon>Poales</taxon>
        <taxon>Poaceae</taxon>
        <taxon>PACMAD clade</taxon>
        <taxon>Panicoideae</taxon>
        <taxon>Andropogonodae</taxon>
        <taxon>Andropogoneae</taxon>
        <taxon>Tripsacinae</taxon>
        <taxon>Zea</taxon>
    </lineage>
</organism>
<evidence type="ECO:0000313" key="2">
    <source>
        <dbReference type="Proteomes" id="UP000251960"/>
    </source>
</evidence>
<accession>A0A3L6EBL1</accession>
<proteinExistence type="predicted"/>